<reference evidence="1" key="1">
    <citation type="journal article" date="2021" name="Proc. Natl. Acad. Sci. U.S.A.">
        <title>A Catalog of Tens of Thousands of Viruses from Human Metagenomes Reveals Hidden Associations with Chronic Diseases.</title>
        <authorList>
            <person name="Tisza M.J."/>
            <person name="Buck C.B."/>
        </authorList>
    </citation>
    <scope>NUCLEOTIDE SEQUENCE</scope>
    <source>
        <strain evidence="1">CtrCN24</strain>
    </source>
</reference>
<protein>
    <submittedName>
        <fullName evidence="1">Uncharacterized protein</fullName>
    </submittedName>
</protein>
<sequence length="88" mass="9835">MTMYEMKATNVNTNTKMGVLVKMMLLNDHFHDNDTAYICDDKAFSSVGSLSEYLGGEYMDLGSSCWESVKVIGYDGEIMTGLEMLDRA</sequence>
<organism evidence="1">
    <name type="scientific">Siphoviridae sp. ctrCN24</name>
    <dbReference type="NCBI Taxonomy" id="2827953"/>
    <lineage>
        <taxon>Viruses</taxon>
        <taxon>Duplodnaviria</taxon>
        <taxon>Heunggongvirae</taxon>
        <taxon>Uroviricota</taxon>
        <taxon>Caudoviricetes</taxon>
    </lineage>
</organism>
<dbReference type="EMBL" id="BK032616">
    <property type="protein sequence ID" value="DAF51454.1"/>
    <property type="molecule type" value="Genomic_DNA"/>
</dbReference>
<name>A0A8S5SKG1_9CAUD</name>
<evidence type="ECO:0000313" key="1">
    <source>
        <dbReference type="EMBL" id="DAF51454.1"/>
    </source>
</evidence>
<accession>A0A8S5SKG1</accession>
<proteinExistence type="predicted"/>